<organism evidence="1 2">
    <name type="scientific">Cellulomonas fimi (strain ATCC 484 / DSM 20113 / JCM 1341 / CCUG 24087 / LMG 16345 / NBRC 15513 / NCIMB 8980 / NCTC 7547 / NRS-133)</name>
    <dbReference type="NCBI Taxonomy" id="590998"/>
    <lineage>
        <taxon>Bacteria</taxon>
        <taxon>Bacillati</taxon>
        <taxon>Actinomycetota</taxon>
        <taxon>Actinomycetes</taxon>
        <taxon>Micrococcales</taxon>
        <taxon>Cellulomonadaceae</taxon>
        <taxon>Cellulomonas</taxon>
    </lineage>
</organism>
<keyword evidence="2" id="KW-1185">Reference proteome</keyword>
<dbReference type="EMBL" id="CP002666">
    <property type="protein sequence ID" value="AEE45307.1"/>
    <property type="molecule type" value="Genomic_DNA"/>
</dbReference>
<dbReference type="KEGG" id="cfi:Celf_1172"/>
<dbReference type="RefSeq" id="WP_013770333.1">
    <property type="nucleotide sequence ID" value="NC_015514.1"/>
</dbReference>
<name>F4H386_CELFA</name>
<gene>
    <name evidence="1" type="ordered locus">Celf_1172</name>
</gene>
<evidence type="ECO:0000313" key="1">
    <source>
        <dbReference type="EMBL" id="AEE45307.1"/>
    </source>
</evidence>
<protein>
    <submittedName>
        <fullName evidence="1">Putative secreted protein</fullName>
    </submittedName>
</protein>
<proteinExistence type="predicted"/>
<dbReference type="AlphaFoldDB" id="F4H386"/>
<reference evidence="1 2" key="1">
    <citation type="submission" date="2011-04" db="EMBL/GenBank/DDBJ databases">
        <title>Complete sequence of Cellulomonas fimi ATCC 484.</title>
        <authorList>
            <consortium name="US DOE Joint Genome Institute"/>
            <person name="Lucas S."/>
            <person name="Han J."/>
            <person name="Lapidus A."/>
            <person name="Cheng J.-F."/>
            <person name="Goodwin L."/>
            <person name="Pitluck S."/>
            <person name="Peters L."/>
            <person name="Chertkov O."/>
            <person name="Detter J.C."/>
            <person name="Han C."/>
            <person name="Tapia R."/>
            <person name="Land M."/>
            <person name="Hauser L."/>
            <person name="Kyrpides N."/>
            <person name="Ivanova N."/>
            <person name="Ovchinnikova G."/>
            <person name="Pagani I."/>
            <person name="Mead D."/>
            <person name="Brumm P."/>
            <person name="Woyke T."/>
        </authorList>
    </citation>
    <scope>NUCLEOTIDE SEQUENCE [LARGE SCALE GENOMIC DNA]</scope>
    <source>
        <strain evidence="2">ATCC 484 / DSM 20113 / JCM 1341 / NBRC 15513 / NCIMB 8980 / NCTC 7547</strain>
    </source>
</reference>
<accession>F4H386</accession>
<dbReference type="Proteomes" id="UP000008460">
    <property type="component" value="Chromosome"/>
</dbReference>
<sequence length="73" mass="7753">MNTTLIVTSCAAQASRVVVAPTGAGFQGRGVSAAGMLVETARLRFPATGADSLPTWHKRPSNDRYIRLRAPQV</sequence>
<dbReference type="STRING" id="590998.Celf_1172"/>
<evidence type="ECO:0000313" key="2">
    <source>
        <dbReference type="Proteomes" id="UP000008460"/>
    </source>
</evidence>
<dbReference type="HOGENOM" id="CLU_2697863_0_0_11"/>